<proteinExistence type="predicted"/>
<feature type="signal peptide" evidence="1">
    <location>
        <begin position="1"/>
        <end position="22"/>
    </location>
</feature>
<dbReference type="PROSITE" id="PS51257">
    <property type="entry name" value="PROKAR_LIPOPROTEIN"/>
    <property type="match status" value="1"/>
</dbReference>
<keyword evidence="3" id="KW-1185">Reference proteome</keyword>
<comment type="caution">
    <text evidence="2">The sequence shown here is derived from an EMBL/GenBank/DDBJ whole genome shotgun (WGS) entry which is preliminary data.</text>
</comment>
<protein>
    <submittedName>
        <fullName evidence="2">Type 1 periplasmic binding fold superfamily protein</fullName>
    </submittedName>
</protein>
<evidence type="ECO:0000313" key="3">
    <source>
        <dbReference type="Proteomes" id="UP000077164"/>
    </source>
</evidence>
<dbReference type="STRING" id="249352.SAMN05444395_101221"/>
<gene>
    <name evidence="2" type="ORF">FBFR_08160</name>
</gene>
<keyword evidence="1" id="KW-0732">Signal</keyword>
<name>A0A167XSF8_9FLAO</name>
<dbReference type="AlphaFoldDB" id="A0A167XSF8"/>
<dbReference type="RefSeq" id="WP_066079485.1">
    <property type="nucleotide sequence ID" value="NZ_FRDK01000001.1"/>
</dbReference>
<dbReference type="OrthoDB" id="713689at2"/>
<dbReference type="Proteomes" id="UP000077164">
    <property type="component" value="Unassembled WGS sequence"/>
</dbReference>
<reference evidence="2 3" key="1">
    <citation type="submission" date="2016-03" db="EMBL/GenBank/DDBJ databases">
        <title>Draft genome sequence of Flavobacterium fryxellicola DSM 16209.</title>
        <authorList>
            <person name="Shin S.-K."/>
            <person name="Yi H."/>
        </authorList>
    </citation>
    <scope>NUCLEOTIDE SEQUENCE [LARGE SCALE GENOMIC DNA]</scope>
    <source>
        <strain evidence="2 3">DSM 16209</strain>
    </source>
</reference>
<sequence>MKNSKILALALLSVFTFSSCNNDDPIAVNEEEVITTVTTTLISGNQTVTMTSRDLDGDGPNAPVVTVSGDLLVNTTYSGAVSFLNESVTPVDNITDEIKAEGVEHQLFFQAPAAIGTFTYADADSNNKPIGLAFTLKTGTAAATGNIVVILRHEPLKSADGVSSGSITNAGGATDAQITYPVQVK</sequence>
<organism evidence="2 3">
    <name type="scientific">Flavobacterium fryxellicola</name>
    <dbReference type="NCBI Taxonomy" id="249352"/>
    <lineage>
        <taxon>Bacteria</taxon>
        <taxon>Pseudomonadati</taxon>
        <taxon>Bacteroidota</taxon>
        <taxon>Flavobacteriia</taxon>
        <taxon>Flavobacteriales</taxon>
        <taxon>Flavobacteriaceae</taxon>
        <taxon>Flavobacterium</taxon>
    </lineage>
</organism>
<feature type="chain" id="PRO_5007894517" evidence="1">
    <location>
        <begin position="23"/>
        <end position="185"/>
    </location>
</feature>
<evidence type="ECO:0000256" key="1">
    <source>
        <dbReference type="SAM" id="SignalP"/>
    </source>
</evidence>
<evidence type="ECO:0000313" key="2">
    <source>
        <dbReference type="EMBL" id="OAB28650.1"/>
    </source>
</evidence>
<dbReference type="EMBL" id="LVJE01000011">
    <property type="protein sequence ID" value="OAB28650.1"/>
    <property type="molecule type" value="Genomic_DNA"/>
</dbReference>
<accession>A0A167XSF8</accession>